<feature type="compositionally biased region" description="Basic residues" evidence="1">
    <location>
        <begin position="644"/>
        <end position="654"/>
    </location>
</feature>
<name>A0ABV4Y662_9CYAN</name>
<dbReference type="Proteomes" id="UP001576776">
    <property type="component" value="Unassembled WGS sequence"/>
</dbReference>
<proteinExistence type="predicted"/>
<protein>
    <recommendedName>
        <fullName evidence="4">DUF1574 domain-containing protein</fullName>
    </recommendedName>
</protein>
<dbReference type="EMBL" id="JBHFNS010000018">
    <property type="protein sequence ID" value="MFB2934218.1"/>
    <property type="molecule type" value="Genomic_DNA"/>
</dbReference>
<comment type="caution">
    <text evidence="2">The sequence shown here is derived from an EMBL/GenBank/DDBJ whole genome shotgun (WGS) entry which is preliminary data.</text>
</comment>
<dbReference type="SUPFAM" id="SSF52266">
    <property type="entry name" value="SGNH hydrolase"/>
    <property type="match status" value="1"/>
</dbReference>
<sequence length="1047" mass="118459">MLNIEARQITSDPIDLNQWVERELLLAGMQVRVRVRENTLHILWEGRDCPNRQQAKERVTQALQATKLENLLPGEHLPINRVFLYGRVLGEKRPNWTEALDLPAPQVNQSQELSMNPVSEGTAEETASTQVVEVDDGEYWKSQARQGRPDAIARYLTKHLSHLGVTVKVITKTLPVKAKSKHRENPFHGQDLAAPKQRLWVFCESGYSPDPSLLASPVAQQLRELNLQGFQDAVILSQVTGEESPDWMLRVDLTPPEEMLREWAQWGDEVAIERLLNRPQEHGMEISVVIKESTLHISCTTPNWERIKQFHRGNYHVRPDIVPDKHKAIAILTPILRTLAPQGMKAAIIYGHEHLDETPIWVEWLDLPGNNHPQLAHSALSLAANGNEEALEFLLGQLLNTDIDWRLATGGIRIQVRRREDLLYVMTDALICPLQQQVGSPVVQLIGELQIPGIAGVRVYGRRAGEKQPSWSYGRDFTPRGVVVPESTPEFATAEHYATEKVADEAEEELLKSATPETEDLPPGWLESQVEKAQKGINKFGQSCYLSLTRSQICTPSETNQNFLALPGNANYSGAKVALVWGTLGIMLALSTDLIVGSVLKIPDNPQPNALILNDPAFRERYENLTPEQQAVANRELVQEDTKRNRKTRRRTRRKPEDIFDTTGFTKPGNTEVKVDPTGENATLKVKELDFPSFDNPQFDEKLAIYKKQVEKQGPPDILIVGSSRAMRGIDPAILQKTLADEGYGKVEIFNFGINGGTAQIANLLVRRILTPDQMPKMIIWADGSRAVNSGRFDLTYSKLAASPGYKEVANGTFHKPKEVENPTSENQQEPPPIVAELSGNIAEIKAQDVDNLLNEKLGGVSASYEERDRLNKKLRDWFANTFGQPETAEIERSSNQEIEERPLNWDGFLPISLRFDPNTYYENHTRVKGDYDTDYKDFYLGGPQNAALESLVEYTQSLNIPLVFINLPLTEEYLDSHRRQYEKEFEMYMLRLSLRKGFVFRNWNQLWPEKNDYFSDPSHLNRYGAAAVAKRLAQDPLIPWPKNNNQ</sequence>
<keyword evidence="3" id="KW-1185">Reference proteome</keyword>
<dbReference type="RefSeq" id="WP_413255747.1">
    <property type="nucleotide sequence ID" value="NZ_JBHFNS010000018.1"/>
</dbReference>
<feature type="region of interest" description="Disordered" evidence="1">
    <location>
        <begin position="638"/>
        <end position="672"/>
    </location>
</feature>
<accession>A0ABV4Y662</accession>
<evidence type="ECO:0000313" key="2">
    <source>
        <dbReference type="EMBL" id="MFB2934218.1"/>
    </source>
</evidence>
<evidence type="ECO:0000313" key="3">
    <source>
        <dbReference type="Proteomes" id="UP001576776"/>
    </source>
</evidence>
<evidence type="ECO:0000256" key="1">
    <source>
        <dbReference type="SAM" id="MobiDB-lite"/>
    </source>
</evidence>
<gene>
    <name evidence="2" type="ORF">ACE1B6_02985</name>
</gene>
<reference evidence="2 3" key="1">
    <citation type="submission" date="2024-09" db="EMBL/GenBank/DDBJ databases">
        <title>Floridaenema gen nov. (Aerosakkonemataceae, Aerosakkonematales ord. nov., Cyanobacteria) from benthic tropical and subtropical fresh waters, with the description of four new species.</title>
        <authorList>
            <person name="Moretto J.A."/>
            <person name="Berthold D.E."/>
            <person name="Lefler F.W."/>
            <person name="Huang I.-S."/>
            <person name="Laughinghouse H. IV."/>
        </authorList>
    </citation>
    <scope>NUCLEOTIDE SEQUENCE [LARGE SCALE GENOMIC DNA]</scope>
    <source>
        <strain evidence="2 3">BLCC-F154</strain>
    </source>
</reference>
<evidence type="ECO:0008006" key="4">
    <source>
        <dbReference type="Google" id="ProtNLM"/>
    </source>
</evidence>
<organism evidence="2 3">
    <name type="scientific">Floridaenema fluviatile BLCC-F154</name>
    <dbReference type="NCBI Taxonomy" id="3153640"/>
    <lineage>
        <taxon>Bacteria</taxon>
        <taxon>Bacillati</taxon>
        <taxon>Cyanobacteriota</taxon>
        <taxon>Cyanophyceae</taxon>
        <taxon>Oscillatoriophycideae</taxon>
        <taxon>Aerosakkonematales</taxon>
        <taxon>Aerosakkonemataceae</taxon>
        <taxon>Floridanema</taxon>
        <taxon>Floridanema fluviatile</taxon>
    </lineage>
</organism>